<evidence type="ECO:0000259" key="9">
    <source>
        <dbReference type="Pfam" id="PF03175"/>
    </source>
</evidence>
<keyword evidence="5" id="KW-0235">DNA replication</keyword>
<evidence type="ECO:0000256" key="8">
    <source>
        <dbReference type="ARBA" id="ARBA00049244"/>
    </source>
</evidence>
<evidence type="ECO:0000256" key="1">
    <source>
        <dbReference type="ARBA" id="ARBA00005755"/>
    </source>
</evidence>
<dbReference type="GO" id="GO:0006260">
    <property type="term" value="P:DNA replication"/>
    <property type="evidence" value="ECO:0007669"/>
    <property type="project" value="UniProtKB-KW"/>
</dbReference>
<accession>A0A8B6HIX1</accession>
<evidence type="ECO:0000256" key="2">
    <source>
        <dbReference type="ARBA" id="ARBA00012417"/>
    </source>
</evidence>
<dbReference type="SUPFAM" id="SSF53098">
    <property type="entry name" value="Ribonuclease H-like"/>
    <property type="match status" value="1"/>
</dbReference>
<protein>
    <recommendedName>
        <fullName evidence="2">DNA-directed DNA polymerase</fullName>
        <ecNumber evidence="2">2.7.7.7</ecNumber>
    </recommendedName>
</protein>
<dbReference type="Pfam" id="PF03175">
    <property type="entry name" value="DNA_pol_B_2"/>
    <property type="match status" value="1"/>
</dbReference>
<comment type="similarity">
    <text evidence="1">Belongs to the DNA polymerase type-B family.</text>
</comment>
<dbReference type="PANTHER" id="PTHR33568">
    <property type="entry name" value="DNA POLYMERASE"/>
    <property type="match status" value="1"/>
</dbReference>
<proteinExistence type="inferred from homology"/>
<dbReference type="GO" id="GO:0000166">
    <property type="term" value="F:nucleotide binding"/>
    <property type="evidence" value="ECO:0007669"/>
    <property type="project" value="InterPro"/>
</dbReference>
<dbReference type="PANTHER" id="PTHR33568:SF3">
    <property type="entry name" value="DNA-DIRECTED DNA POLYMERASE"/>
    <property type="match status" value="1"/>
</dbReference>
<dbReference type="OrthoDB" id="10066876at2759"/>
<reference evidence="10" key="1">
    <citation type="submission" date="2018-11" db="EMBL/GenBank/DDBJ databases">
        <authorList>
            <person name="Alioto T."/>
            <person name="Alioto T."/>
        </authorList>
    </citation>
    <scope>NUCLEOTIDE SEQUENCE</scope>
</reference>
<evidence type="ECO:0000256" key="6">
    <source>
        <dbReference type="ARBA" id="ARBA00022932"/>
    </source>
</evidence>
<evidence type="ECO:0000313" key="10">
    <source>
        <dbReference type="EMBL" id="VDI79418.1"/>
    </source>
</evidence>
<comment type="catalytic activity">
    <reaction evidence="8">
        <text>DNA(n) + a 2'-deoxyribonucleoside 5'-triphosphate = DNA(n+1) + diphosphate</text>
        <dbReference type="Rhea" id="RHEA:22508"/>
        <dbReference type="Rhea" id="RHEA-COMP:17339"/>
        <dbReference type="Rhea" id="RHEA-COMP:17340"/>
        <dbReference type="ChEBI" id="CHEBI:33019"/>
        <dbReference type="ChEBI" id="CHEBI:61560"/>
        <dbReference type="ChEBI" id="CHEBI:173112"/>
        <dbReference type="EC" id="2.7.7.7"/>
    </reaction>
</comment>
<evidence type="ECO:0000256" key="7">
    <source>
        <dbReference type="ARBA" id="ARBA00023125"/>
    </source>
</evidence>
<dbReference type="InterPro" id="IPR012337">
    <property type="entry name" value="RNaseH-like_sf"/>
</dbReference>
<dbReference type="EC" id="2.7.7.7" evidence="2"/>
<keyword evidence="11" id="KW-1185">Reference proteome</keyword>
<keyword evidence="3" id="KW-0808">Transferase</keyword>
<dbReference type="EMBL" id="UYJE01010074">
    <property type="protein sequence ID" value="VDI79418.1"/>
    <property type="molecule type" value="Genomic_DNA"/>
</dbReference>
<evidence type="ECO:0000256" key="5">
    <source>
        <dbReference type="ARBA" id="ARBA00022705"/>
    </source>
</evidence>
<dbReference type="GO" id="GO:0003887">
    <property type="term" value="F:DNA-directed DNA polymerase activity"/>
    <property type="evidence" value="ECO:0007669"/>
    <property type="project" value="UniProtKB-KW"/>
</dbReference>
<evidence type="ECO:0000256" key="3">
    <source>
        <dbReference type="ARBA" id="ARBA00022679"/>
    </source>
</evidence>
<sequence length="170" mass="19986">MFGIKELQKGYFPHLYNRKENQTSVLNQLPDVKFYNPDAMKSEDRENFLEWYQTNVKVMFDFQKELLKYCRSDVDILRRCCLRFRELFMSMTKSATGDGGIDPFETCINIASACNLVFRTKFLRADTIGIIPAQGYRPEEKHSVKAIQWIKYISQTKGVIFNTLETVVRR</sequence>
<organism evidence="10 11">
    <name type="scientific">Mytilus galloprovincialis</name>
    <name type="common">Mediterranean mussel</name>
    <dbReference type="NCBI Taxonomy" id="29158"/>
    <lineage>
        <taxon>Eukaryota</taxon>
        <taxon>Metazoa</taxon>
        <taxon>Spiralia</taxon>
        <taxon>Lophotrochozoa</taxon>
        <taxon>Mollusca</taxon>
        <taxon>Bivalvia</taxon>
        <taxon>Autobranchia</taxon>
        <taxon>Pteriomorphia</taxon>
        <taxon>Mytilida</taxon>
        <taxon>Mytiloidea</taxon>
        <taxon>Mytilidae</taxon>
        <taxon>Mytilinae</taxon>
        <taxon>Mytilus</taxon>
    </lineage>
</organism>
<dbReference type="AlphaFoldDB" id="A0A8B6HIX1"/>
<keyword evidence="4" id="KW-0548">Nucleotidyltransferase</keyword>
<evidence type="ECO:0000313" key="11">
    <source>
        <dbReference type="Proteomes" id="UP000596742"/>
    </source>
</evidence>
<keyword evidence="6" id="KW-0239">DNA-directed DNA polymerase</keyword>
<name>A0A8B6HIX1_MYTGA</name>
<comment type="caution">
    <text evidence="10">The sequence shown here is derived from an EMBL/GenBank/DDBJ whole genome shotgun (WGS) entry which is preliminary data.</text>
</comment>
<keyword evidence="7" id="KW-0238">DNA-binding</keyword>
<dbReference type="Proteomes" id="UP000596742">
    <property type="component" value="Unassembled WGS sequence"/>
</dbReference>
<evidence type="ECO:0000256" key="4">
    <source>
        <dbReference type="ARBA" id="ARBA00022695"/>
    </source>
</evidence>
<dbReference type="GO" id="GO:0003677">
    <property type="term" value="F:DNA binding"/>
    <property type="evidence" value="ECO:0007669"/>
    <property type="project" value="UniProtKB-KW"/>
</dbReference>
<gene>
    <name evidence="10" type="ORF">MGAL_10B038537</name>
</gene>
<feature type="domain" description="DNA-directed DNA polymerase family B mitochondria/virus" evidence="9">
    <location>
        <begin position="6"/>
        <end position="126"/>
    </location>
</feature>
<dbReference type="InterPro" id="IPR004868">
    <property type="entry name" value="DNA-dir_DNA_pol_B_mt/vir"/>
</dbReference>